<evidence type="ECO:0000313" key="16">
    <source>
        <dbReference type="Proteomes" id="UP000271974"/>
    </source>
</evidence>
<feature type="repeat" description="Solcar" evidence="13">
    <location>
        <begin position="12"/>
        <end position="104"/>
    </location>
</feature>
<name>A0A3S1A0I8_ELYCH</name>
<dbReference type="InterPro" id="IPR018108">
    <property type="entry name" value="MCP_transmembrane"/>
</dbReference>
<dbReference type="Gene3D" id="1.50.40.10">
    <property type="entry name" value="Mitochondrial carrier domain"/>
    <property type="match status" value="1"/>
</dbReference>
<evidence type="ECO:0000256" key="13">
    <source>
        <dbReference type="PROSITE-ProRule" id="PRU00282"/>
    </source>
</evidence>
<dbReference type="InterPro" id="IPR002067">
    <property type="entry name" value="MCP"/>
</dbReference>
<evidence type="ECO:0000256" key="8">
    <source>
        <dbReference type="ARBA" id="ARBA00023136"/>
    </source>
</evidence>
<evidence type="ECO:0000256" key="1">
    <source>
        <dbReference type="ARBA" id="ARBA00004225"/>
    </source>
</evidence>
<dbReference type="InterPro" id="IPR023395">
    <property type="entry name" value="MCP_dom_sf"/>
</dbReference>
<dbReference type="EMBL" id="RQTK01000026">
    <property type="protein sequence ID" value="RUS90728.1"/>
    <property type="molecule type" value="Genomic_DNA"/>
</dbReference>
<evidence type="ECO:0000256" key="2">
    <source>
        <dbReference type="ARBA" id="ARBA00006375"/>
    </source>
</evidence>
<comment type="subcellular location">
    <subcellularLocation>
        <location evidence="1">Mitochondrion membrane</location>
        <topology evidence="1">Multi-pass membrane protein</topology>
    </subcellularLocation>
</comment>
<keyword evidence="3 14" id="KW-0813">Transport</keyword>
<dbReference type="SUPFAM" id="SSF103506">
    <property type="entry name" value="Mitochondrial carrier"/>
    <property type="match status" value="1"/>
</dbReference>
<comment type="function">
    <text evidence="9">Mitochondrial transporter mediating uptake of thiamine diphosphate into mitochondria. It is not clear if the antiporter activity is affected by the membrane potential or by the proton electrochemical gradient.</text>
</comment>
<evidence type="ECO:0000256" key="3">
    <source>
        <dbReference type="ARBA" id="ARBA00022448"/>
    </source>
</evidence>
<evidence type="ECO:0000256" key="12">
    <source>
        <dbReference type="ARBA" id="ARBA00050799"/>
    </source>
</evidence>
<evidence type="ECO:0000256" key="10">
    <source>
        <dbReference type="ARBA" id="ARBA00040836"/>
    </source>
</evidence>
<comment type="catalytic activity">
    <reaction evidence="12">
        <text>thiamine phosphate(out) + thiamine diphosphate(in) = thiamine phosphate(in) + thiamine diphosphate(out)</text>
        <dbReference type="Rhea" id="RHEA:73383"/>
        <dbReference type="ChEBI" id="CHEBI:37575"/>
        <dbReference type="ChEBI" id="CHEBI:58937"/>
    </reaction>
</comment>
<dbReference type="Proteomes" id="UP000271974">
    <property type="component" value="Unassembled WGS sequence"/>
</dbReference>
<evidence type="ECO:0000256" key="6">
    <source>
        <dbReference type="ARBA" id="ARBA00022989"/>
    </source>
</evidence>
<evidence type="ECO:0000256" key="4">
    <source>
        <dbReference type="ARBA" id="ARBA00022692"/>
    </source>
</evidence>
<keyword evidence="7" id="KW-0496">Mitochondrion</keyword>
<evidence type="ECO:0000256" key="5">
    <source>
        <dbReference type="ARBA" id="ARBA00022737"/>
    </source>
</evidence>
<keyword evidence="8 13" id="KW-0472">Membrane</keyword>
<evidence type="ECO:0000313" key="15">
    <source>
        <dbReference type="EMBL" id="RUS90728.1"/>
    </source>
</evidence>
<reference evidence="15 16" key="1">
    <citation type="submission" date="2019-01" db="EMBL/GenBank/DDBJ databases">
        <title>A draft genome assembly of the solar-powered sea slug Elysia chlorotica.</title>
        <authorList>
            <person name="Cai H."/>
            <person name="Li Q."/>
            <person name="Fang X."/>
            <person name="Li J."/>
            <person name="Curtis N.E."/>
            <person name="Altenburger A."/>
            <person name="Shibata T."/>
            <person name="Feng M."/>
            <person name="Maeda T."/>
            <person name="Schwartz J.A."/>
            <person name="Shigenobu S."/>
            <person name="Lundholm N."/>
            <person name="Nishiyama T."/>
            <person name="Yang H."/>
            <person name="Hasebe M."/>
            <person name="Li S."/>
            <person name="Pierce S.K."/>
            <person name="Wang J."/>
        </authorList>
    </citation>
    <scope>NUCLEOTIDE SEQUENCE [LARGE SCALE GENOMIC DNA]</scope>
    <source>
        <strain evidence="15">EC2010</strain>
        <tissue evidence="15">Whole organism of an adult</tissue>
    </source>
</reference>
<dbReference type="PANTHER" id="PTHR24089">
    <property type="entry name" value="SOLUTE CARRIER FAMILY 25"/>
    <property type="match status" value="1"/>
</dbReference>
<dbReference type="GO" id="GO:0090422">
    <property type="term" value="F:thiamine pyrophosphate transmembrane transporter activity"/>
    <property type="evidence" value="ECO:0007669"/>
    <property type="project" value="UniProtKB-ARBA"/>
</dbReference>
<evidence type="ECO:0000256" key="11">
    <source>
        <dbReference type="ARBA" id="ARBA00041879"/>
    </source>
</evidence>
<accession>A0A3S1A0I8</accession>
<feature type="repeat" description="Solcar" evidence="13">
    <location>
        <begin position="216"/>
        <end position="311"/>
    </location>
</feature>
<dbReference type="PROSITE" id="PS50920">
    <property type="entry name" value="SOLCAR"/>
    <property type="match status" value="3"/>
</dbReference>
<dbReference type="STRING" id="188477.A0A3S1A0I8"/>
<sequence length="324" mass="36034">MVGYDPKDKVHLSATEHACAGAVSGALSRAIIQPLDVLKIRFQLQVEPLNKAADPKYYGMLQASRKIIGEEGIKAMWKGHIPAQILSIAYGVAQYGSFEFLTQKVWHYLPETLTTTYRPITHTICGGLSGCMGAAFVHPVDVIRTRFVAQGEPKVYKNLIHAIQSIMVKDGIQGYYRGLVPAVSLVGPQMAAQFGLYAFFSRMWDNSVKKLVPAIPSSVDHFICGSGAGFFAKLFVYPLDVVKKRLQVQGFEEARQSFGVVRKYNGIFHCFFVSLRDEGVQFMFKGLSPSLLKSSAVAGINFCVYEYCCLILVHYRKSLQPEDR</sequence>
<dbReference type="PRINTS" id="PR00926">
    <property type="entry name" value="MITOCARRIER"/>
</dbReference>
<protein>
    <recommendedName>
        <fullName evidence="10">Mitochondrial thiamine pyrophosphate carrier</fullName>
    </recommendedName>
    <alternativeName>
        <fullName evidence="11">Solute carrier family 25 member 19</fullName>
    </alternativeName>
</protein>
<dbReference type="FunFam" id="1.50.40.10:FF:000011">
    <property type="entry name" value="Mitochondrial thiamine pyrophosphate carrier 1"/>
    <property type="match status" value="1"/>
</dbReference>
<evidence type="ECO:0000256" key="7">
    <source>
        <dbReference type="ARBA" id="ARBA00023128"/>
    </source>
</evidence>
<comment type="similarity">
    <text evidence="2 14">Belongs to the mitochondrial carrier (TC 2.A.29) family.</text>
</comment>
<keyword evidence="4 13" id="KW-0812">Transmembrane</keyword>
<dbReference type="OrthoDB" id="18574at2759"/>
<keyword evidence="5" id="KW-0677">Repeat</keyword>
<organism evidence="15 16">
    <name type="scientific">Elysia chlorotica</name>
    <name type="common">Eastern emerald elysia</name>
    <name type="synonym">Sea slug</name>
    <dbReference type="NCBI Taxonomy" id="188477"/>
    <lineage>
        <taxon>Eukaryota</taxon>
        <taxon>Metazoa</taxon>
        <taxon>Spiralia</taxon>
        <taxon>Lophotrochozoa</taxon>
        <taxon>Mollusca</taxon>
        <taxon>Gastropoda</taxon>
        <taxon>Heterobranchia</taxon>
        <taxon>Euthyneura</taxon>
        <taxon>Panpulmonata</taxon>
        <taxon>Sacoglossa</taxon>
        <taxon>Placobranchoidea</taxon>
        <taxon>Plakobranchidae</taxon>
        <taxon>Elysia</taxon>
    </lineage>
</organism>
<keyword evidence="6" id="KW-1133">Transmembrane helix</keyword>
<comment type="caution">
    <text evidence="15">The sequence shown here is derived from an EMBL/GenBank/DDBJ whole genome shotgun (WGS) entry which is preliminary data.</text>
</comment>
<keyword evidence="16" id="KW-1185">Reference proteome</keyword>
<dbReference type="Pfam" id="PF00153">
    <property type="entry name" value="Mito_carr"/>
    <property type="match status" value="3"/>
</dbReference>
<dbReference type="AlphaFoldDB" id="A0A3S1A0I8"/>
<evidence type="ECO:0000256" key="9">
    <source>
        <dbReference type="ARBA" id="ARBA00037549"/>
    </source>
</evidence>
<feature type="repeat" description="Solcar" evidence="13">
    <location>
        <begin position="117"/>
        <end position="203"/>
    </location>
</feature>
<dbReference type="GO" id="GO:0031966">
    <property type="term" value="C:mitochondrial membrane"/>
    <property type="evidence" value="ECO:0007669"/>
    <property type="project" value="UniProtKB-SubCell"/>
</dbReference>
<proteinExistence type="inferred from homology"/>
<gene>
    <name evidence="15" type="ORF">EGW08_001532</name>
</gene>
<evidence type="ECO:0000256" key="14">
    <source>
        <dbReference type="RuleBase" id="RU000488"/>
    </source>
</evidence>